<dbReference type="EMBL" id="JBFXLS010000015">
    <property type="protein sequence ID" value="KAL2829696.1"/>
    <property type="molecule type" value="Genomic_DNA"/>
</dbReference>
<gene>
    <name evidence="1" type="ORF">BDW59DRAFT_32780</name>
</gene>
<dbReference type="SUPFAM" id="SSF52540">
    <property type="entry name" value="P-loop containing nucleoside triphosphate hydrolases"/>
    <property type="match status" value="1"/>
</dbReference>
<dbReference type="InterPro" id="IPR027417">
    <property type="entry name" value="P-loop_NTPase"/>
</dbReference>
<evidence type="ECO:0000313" key="1">
    <source>
        <dbReference type="EMBL" id="KAL2829696.1"/>
    </source>
</evidence>
<comment type="caution">
    <text evidence="1">The sequence shown here is derived from an EMBL/GenBank/DDBJ whole genome shotgun (WGS) entry which is preliminary data.</text>
</comment>
<organism evidence="1 2">
    <name type="scientific">Aspergillus cavernicola</name>
    <dbReference type="NCBI Taxonomy" id="176166"/>
    <lineage>
        <taxon>Eukaryota</taxon>
        <taxon>Fungi</taxon>
        <taxon>Dikarya</taxon>
        <taxon>Ascomycota</taxon>
        <taxon>Pezizomycotina</taxon>
        <taxon>Eurotiomycetes</taxon>
        <taxon>Eurotiomycetidae</taxon>
        <taxon>Eurotiales</taxon>
        <taxon>Aspergillaceae</taxon>
        <taxon>Aspergillus</taxon>
        <taxon>Aspergillus subgen. Nidulantes</taxon>
    </lineage>
</organism>
<proteinExistence type="predicted"/>
<evidence type="ECO:0000313" key="2">
    <source>
        <dbReference type="Proteomes" id="UP001610335"/>
    </source>
</evidence>
<keyword evidence="2" id="KW-1185">Reference proteome</keyword>
<name>A0ABR4IPJ8_9EURO</name>
<dbReference type="Proteomes" id="UP001610335">
    <property type="component" value="Unassembled WGS sequence"/>
</dbReference>
<protein>
    <recommendedName>
        <fullName evidence="3">AAA+ ATPase domain-containing protein</fullName>
    </recommendedName>
</protein>
<sequence>MDPSFANTITFTKVINGPASPPTFHIMAGKCRYEITEGCTRTCCLCSQFEASLDPELSAKDAVNKACSRCGHSVLEHEEASHFIRFSAPANDTLEDDFDSHFMSQRKDTVVQLANLLENQKVVHVRGTPASGKTTLARLLQQYYKATKTKNVFFINTWRNLENFPTGFNDEPWKKFRKMIYTTFNSAQSPNNLPQGAIIIIDEAQKSYSDLEFWHTIVKQRIYGDGQDIKICLFCSYGSPSTGVEKQPRYYTPAHFRMDQRVSLTPQASCSIGLFFNRDEFKDAIQKVTANPKFEGSFTLDCDAEDYLFSLTNGHPGGVVSLLQYIYHHFRSPLKHRELATLTKDHLVDILQDDRKVWDFLGSTLVQRSLPTGPSVTREVREVLVRVLERGNIEVRNKNNDNEDSESPEGVCYTNGWLHKTTKPEDKLGAELYVLPSRLHEKWIEYIMGDPKRKMDSKYNTLQKLCMDVLGRFSACSLRHAEDGRSLSSAALFRPLEAVYQDEFYRAFNDVTGKGVNIVSEWSRTKDGRVDFWISERKWAVELLREEDRVPEHMARFRPNGQYHGWIRDGMILEWIIINCTTTLPKHSYGEKNLIHAFFSENWTRLQIFNNDLALLKDLCLQN</sequence>
<evidence type="ECO:0008006" key="3">
    <source>
        <dbReference type="Google" id="ProtNLM"/>
    </source>
</evidence>
<accession>A0ABR4IPJ8</accession>
<reference evidence="1 2" key="1">
    <citation type="submission" date="2024-07" db="EMBL/GenBank/DDBJ databases">
        <title>Section-level genome sequencing and comparative genomics of Aspergillus sections Usti and Cavernicolus.</title>
        <authorList>
            <consortium name="Lawrence Berkeley National Laboratory"/>
            <person name="Nybo J.L."/>
            <person name="Vesth T.C."/>
            <person name="Theobald S."/>
            <person name="Frisvad J.C."/>
            <person name="Larsen T.O."/>
            <person name="Kjaerboelling I."/>
            <person name="Rothschild-Mancinelli K."/>
            <person name="Lyhne E.K."/>
            <person name="Kogle M.E."/>
            <person name="Barry K."/>
            <person name="Clum A."/>
            <person name="Na H."/>
            <person name="Ledsgaard L."/>
            <person name="Lin J."/>
            <person name="Lipzen A."/>
            <person name="Kuo A."/>
            <person name="Riley R."/>
            <person name="Mondo S."/>
            <person name="LaButti K."/>
            <person name="Haridas S."/>
            <person name="Pangalinan J."/>
            <person name="Salamov A.A."/>
            <person name="Simmons B.A."/>
            <person name="Magnuson J.K."/>
            <person name="Chen J."/>
            <person name="Drula E."/>
            <person name="Henrissat B."/>
            <person name="Wiebenga A."/>
            <person name="Lubbers R.J."/>
            <person name="Gomes A.C."/>
            <person name="Makela M.R."/>
            <person name="Stajich J."/>
            <person name="Grigoriev I.V."/>
            <person name="Mortensen U.H."/>
            <person name="De vries R.P."/>
            <person name="Baker S.E."/>
            <person name="Andersen M.R."/>
        </authorList>
    </citation>
    <scope>NUCLEOTIDE SEQUENCE [LARGE SCALE GENOMIC DNA]</scope>
    <source>
        <strain evidence="1 2">CBS 600.67</strain>
    </source>
</reference>
<dbReference type="Gene3D" id="3.40.50.300">
    <property type="entry name" value="P-loop containing nucleotide triphosphate hydrolases"/>
    <property type="match status" value="1"/>
</dbReference>